<evidence type="ECO:0000256" key="1">
    <source>
        <dbReference type="ARBA" id="ARBA00022801"/>
    </source>
</evidence>
<dbReference type="InterPro" id="IPR016035">
    <property type="entry name" value="Acyl_Trfase/lysoPLipase"/>
</dbReference>
<gene>
    <name evidence="3" type="ORF">CTOB1V02_LOCUS11755</name>
</gene>
<sequence>MPPTVVMNELLYSVENARNEFSAESISKALVSCSLYSDQDFHEARSLLIQSLGTLVADRFPSRTNSASRRAAEAYTEDILKLMSKREEQQQRTHIFASVDRNKVLDTASFMFRNDPKRTDEDVRNIVFTGIEGVRLQLTQLQEQMFQLEAAQKDFLARAPAVDYIPVAPPLSSSACKEGEKRKSNTNSPEADNSSNTGAKQNPRLRLPVGTKTVLIADSQGKRLQQRELDPEGSVRIRSYPGRGFTGDKSMSLSCLNSSHQPLKKLEIVLSRLLSSLEVPKPCQMQRCVVEELEPVIDRMKQILVNVFCFRAKGAFLDGGLCSNNPTMDLLTEMVERNLALKCAGQDGLQELPSIVVSLGTGKNPVIPVETPVDVCRPDSILGAARSASNLQKFFTILIDVCTQTEQSTVDRARAWCYSLGVPYFRLNPPLSEETQLDEQDDAKLALGLWETMVYIRERKDEFEDIARILRSAS</sequence>
<dbReference type="EMBL" id="OB667325">
    <property type="protein sequence ID" value="CAD7233937.1"/>
    <property type="molecule type" value="Genomic_DNA"/>
</dbReference>
<dbReference type="InterPro" id="IPR047148">
    <property type="entry name" value="PLPL9"/>
</dbReference>
<proteinExistence type="predicted"/>
<dbReference type="AlphaFoldDB" id="A0A7R8WLE1"/>
<dbReference type="GO" id="GO:2000304">
    <property type="term" value="P:positive regulation of ceramide biosynthetic process"/>
    <property type="evidence" value="ECO:0007669"/>
    <property type="project" value="TreeGrafter"/>
</dbReference>
<dbReference type="GO" id="GO:0005739">
    <property type="term" value="C:mitochondrion"/>
    <property type="evidence" value="ECO:0007669"/>
    <property type="project" value="TreeGrafter"/>
</dbReference>
<evidence type="ECO:0000313" key="3">
    <source>
        <dbReference type="EMBL" id="CAD7233937.1"/>
    </source>
</evidence>
<name>A0A7R8WLE1_9CRUS</name>
<dbReference type="GO" id="GO:0047499">
    <property type="term" value="F:calcium-independent phospholipase A2 activity"/>
    <property type="evidence" value="ECO:0007669"/>
    <property type="project" value="InterPro"/>
</dbReference>
<dbReference type="PANTHER" id="PTHR24139">
    <property type="entry name" value="CALCIUM-INDEPENDENT PHOSPHOLIPASE A2"/>
    <property type="match status" value="1"/>
</dbReference>
<accession>A0A7R8WLE1</accession>
<dbReference type="GO" id="GO:0052816">
    <property type="term" value="F:long-chain fatty acyl-CoA hydrolase activity"/>
    <property type="evidence" value="ECO:0007669"/>
    <property type="project" value="TreeGrafter"/>
</dbReference>
<dbReference type="Gene3D" id="3.40.1090.10">
    <property type="entry name" value="Cytosolic phospholipase A2 catalytic domain"/>
    <property type="match status" value="1"/>
</dbReference>
<dbReference type="PANTHER" id="PTHR24139:SF34">
    <property type="entry name" value="85_88 KDA CALCIUM-INDEPENDENT PHOSPHOLIPASE A2"/>
    <property type="match status" value="1"/>
</dbReference>
<organism evidence="3">
    <name type="scientific">Cyprideis torosa</name>
    <dbReference type="NCBI Taxonomy" id="163714"/>
    <lineage>
        <taxon>Eukaryota</taxon>
        <taxon>Metazoa</taxon>
        <taxon>Ecdysozoa</taxon>
        <taxon>Arthropoda</taxon>
        <taxon>Crustacea</taxon>
        <taxon>Oligostraca</taxon>
        <taxon>Ostracoda</taxon>
        <taxon>Podocopa</taxon>
        <taxon>Podocopida</taxon>
        <taxon>Cytherocopina</taxon>
        <taxon>Cytheroidea</taxon>
        <taxon>Cytherideidae</taxon>
        <taxon>Cyprideis</taxon>
    </lineage>
</organism>
<protein>
    <submittedName>
        <fullName evidence="3">Uncharacterized protein</fullName>
    </submittedName>
</protein>
<dbReference type="OrthoDB" id="10021675at2759"/>
<evidence type="ECO:0000256" key="2">
    <source>
        <dbReference type="SAM" id="MobiDB-lite"/>
    </source>
</evidence>
<feature type="compositionally biased region" description="Polar residues" evidence="2">
    <location>
        <begin position="185"/>
        <end position="200"/>
    </location>
</feature>
<dbReference type="SUPFAM" id="SSF52151">
    <property type="entry name" value="FabD/lysophospholipase-like"/>
    <property type="match status" value="1"/>
</dbReference>
<reference evidence="3" key="1">
    <citation type="submission" date="2020-11" db="EMBL/GenBank/DDBJ databases">
        <authorList>
            <person name="Tran Van P."/>
        </authorList>
    </citation>
    <scope>NUCLEOTIDE SEQUENCE</scope>
</reference>
<keyword evidence="1" id="KW-0378">Hydrolase</keyword>
<feature type="region of interest" description="Disordered" evidence="2">
    <location>
        <begin position="168"/>
        <end position="205"/>
    </location>
</feature>